<dbReference type="GO" id="GO:0015689">
    <property type="term" value="P:molybdate ion transport"/>
    <property type="evidence" value="ECO:0007669"/>
    <property type="project" value="InterPro"/>
</dbReference>
<comment type="caution">
    <text evidence="14">The sequence shown here is derived from an EMBL/GenBank/DDBJ whole genome shotgun (WGS) entry which is preliminary data.</text>
</comment>
<organism evidence="14 15">
    <name type="scientific">Thermogemmatispora tikiterensis</name>
    <dbReference type="NCBI Taxonomy" id="1825093"/>
    <lineage>
        <taxon>Bacteria</taxon>
        <taxon>Bacillati</taxon>
        <taxon>Chloroflexota</taxon>
        <taxon>Ktedonobacteria</taxon>
        <taxon>Thermogemmatisporales</taxon>
        <taxon>Thermogemmatisporaceae</taxon>
        <taxon>Thermogemmatispora</taxon>
    </lineage>
</organism>
<evidence type="ECO:0000256" key="2">
    <source>
        <dbReference type="ARBA" id="ARBA00022475"/>
    </source>
</evidence>
<dbReference type="InterPro" id="IPR015853">
    <property type="entry name" value="ABC_transpr_FbpC"/>
</dbReference>
<evidence type="ECO:0000256" key="10">
    <source>
        <dbReference type="ARBA" id="ARBA00066388"/>
    </source>
</evidence>
<dbReference type="GO" id="GO:0005524">
    <property type="term" value="F:ATP binding"/>
    <property type="evidence" value="ECO:0007669"/>
    <property type="project" value="UniProtKB-KW"/>
</dbReference>
<dbReference type="InterPro" id="IPR003439">
    <property type="entry name" value="ABC_transporter-like_ATP-bd"/>
</dbReference>
<feature type="domain" description="Mop" evidence="13">
    <location>
        <begin position="314"/>
        <end position="389"/>
    </location>
</feature>
<dbReference type="InterPro" id="IPR003593">
    <property type="entry name" value="AAA+_ATPase"/>
</dbReference>
<dbReference type="InterPro" id="IPR008995">
    <property type="entry name" value="Mo/tungstate-bd_C_term_dom"/>
</dbReference>
<dbReference type="FunFam" id="3.40.50.300:FF:000425">
    <property type="entry name" value="Probable ABC transporter, ATP-binding subunit"/>
    <property type="match status" value="1"/>
</dbReference>
<dbReference type="SMART" id="SM00382">
    <property type="entry name" value="AAA"/>
    <property type="match status" value="1"/>
</dbReference>
<evidence type="ECO:0000256" key="9">
    <source>
        <dbReference type="ARBA" id="ARBA00023136"/>
    </source>
</evidence>
<proteinExistence type="predicted"/>
<reference evidence="14 15" key="1">
    <citation type="submission" date="2016-08" db="EMBL/GenBank/DDBJ databases">
        <title>Analysis of Carbohydrate Active Enzymes in Thermogemmatispora T81 Reveals Carbohydrate Degradation Ability.</title>
        <authorList>
            <person name="Tomazini A."/>
            <person name="Lal S."/>
            <person name="Stott M."/>
            <person name="Henrissat B."/>
            <person name="Polikarpov I."/>
            <person name="Sparling R."/>
            <person name="Levin D.B."/>
        </authorList>
    </citation>
    <scope>NUCLEOTIDE SEQUENCE [LARGE SCALE GENOMIC DNA]</scope>
    <source>
        <strain evidence="14 15">T81</strain>
    </source>
</reference>
<dbReference type="CDD" id="cd03259">
    <property type="entry name" value="ABC_Carb_Solutes_like"/>
    <property type="match status" value="1"/>
</dbReference>
<dbReference type="InterPro" id="IPR005116">
    <property type="entry name" value="Transp-assoc_OB_typ1"/>
</dbReference>
<accession>A0A328VNG4</accession>
<keyword evidence="5" id="KW-0547">Nucleotide-binding</keyword>
<keyword evidence="6" id="KW-0067">ATP-binding</keyword>
<evidence type="ECO:0000313" key="14">
    <source>
        <dbReference type="EMBL" id="RAQ97360.1"/>
    </source>
</evidence>
<dbReference type="GO" id="GO:0015408">
    <property type="term" value="F:ABC-type ferric iron transporter activity"/>
    <property type="evidence" value="ECO:0007669"/>
    <property type="project" value="InterPro"/>
</dbReference>
<protein>
    <recommendedName>
        <fullName evidence="10">ABC-type quaternary amine transporter</fullName>
        <ecNumber evidence="10">7.6.2.9</ecNumber>
    </recommendedName>
</protein>
<evidence type="ECO:0000256" key="8">
    <source>
        <dbReference type="ARBA" id="ARBA00023065"/>
    </source>
</evidence>
<dbReference type="InterPro" id="IPR050093">
    <property type="entry name" value="ABC_SmlMolc_Importer"/>
</dbReference>
<dbReference type="RefSeq" id="WP_112431667.1">
    <property type="nucleotide sequence ID" value="NZ_MCIF01000002.1"/>
</dbReference>
<dbReference type="InterPro" id="IPR004606">
    <property type="entry name" value="Mop_domain"/>
</dbReference>
<evidence type="ECO:0000256" key="11">
    <source>
        <dbReference type="PROSITE-ProRule" id="PRU01213"/>
    </source>
</evidence>
<dbReference type="PROSITE" id="PS50893">
    <property type="entry name" value="ABC_TRANSPORTER_2"/>
    <property type="match status" value="1"/>
</dbReference>
<evidence type="ECO:0000256" key="7">
    <source>
        <dbReference type="ARBA" id="ARBA00023004"/>
    </source>
</evidence>
<keyword evidence="9" id="KW-0472">Membrane</keyword>
<dbReference type="PROSITE" id="PS51866">
    <property type="entry name" value="MOP"/>
    <property type="match status" value="1"/>
</dbReference>
<evidence type="ECO:0000313" key="15">
    <source>
        <dbReference type="Proteomes" id="UP000248706"/>
    </source>
</evidence>
<dbReference type="PANTHER" id="PTHR42781">
    <property type="entry name" value="SPERMIDINE/PUTRESCINE IMPORT ATP-BINDING PROTEIN POTA"/>
    <property type="match status" value="1"/>
</dbReference>
<keyword evidence="4 11" id="KW-0500">Molybdenum</keyword>
<evidence type="ECO:0000259" key="12">
    <source>
        <dbReference type="PROSITE" id="PS50893"/>
    </source>
</evidence>
<evidence type="ECO:0000256" key="5">
    <source>
        <dbReference type="ARBA" id="ARBA00022741"/>
    </source>
</evidence>
<dbReference type="Gene3D" id="2.40.50.100">
    <property type="match status" value="1"/>
</dbReference>
<dbReference type="GO" id="GO:0016887">
    <property type="term" value="F:ATP hydrolysis activity"/>
    <property type="evidence" value="ECO:0007669"/>
    <property type="project" value="InterPro"/>
</dbReference>
<dbReference type="Pfam" id="PF03459">
    <property type="entry name" value="TOBE"/>
    <property type="match status" value="1"/>
</dbReference>
<evidence type="ECO:0000256" key="1">
    <source>
        <dbReference type="ARBA" id="ARBA00022448"/>
    </source>
</evidence>
<name>A0A328VNG4_9CHLR</name>
<dbReference type="GO" id="GO:0015418">
    <property type="term" value="F:ABC-type quaternary ammonium compound transporting activity"/>
    <property type="evidence" value="ECO:0007669"/>
    <property type="project" value="UniProtKB-EC"/>
</dbReference>
<dbReference type="PANTHER" id="PTHR42781:SF4">
    <property type="entry name" value="SPERMIDINE_PUTRESCINE IMPORT ATP-BINDING PROTEIN POTA"/>
    <property type="match status" value="1"/>
</dbReference>
<evidence type="ECO:0000256" key="3">
    <source>
        <dbReference type="ARBA" id="ARBA00022496"/>
    </source>
</evidence>
<dbReference type="Pfam" id="PF00005">
    <property type="entry name" value="ABC_tran"/>
    <property type="match status" value="1"/>
</dbReference>
<dbReference type="Proteomes" id="UP000248706">
    <property type="component" value="Unassembled WGS sequence"/>
</dbReference>
<dbReference type="InterPro" id="IPR027417">
    <property type="entry name" value="P-loop_NTPase"/>
</dbReference>
<keyword evidence="15" id="KW-1185">Reference proteome</keyword>
<keyword evidence="7" id="KW-0408">Iron</keyword>
<dbReference type="GO" id="GO:0016020">
    <property type="term" value="C:membrane"/>
    <property type="evidence" value="ECO:0007669"/>
    <property type="project" value="InterPro"/>
</dbReference>
<evidence type="ECO:0000259" key="13">
    <source>
        <dbReference type="PROSITE" id="PS51866"/>
    </source>
</evidence>
<dbReference type="SUPFAM" id="SSF50331">
    <property type="entry name" value="MOP-like"/>
    <property type="match status" value="1"/>
</dbReference>
<dbReference type="PROSITE" id="PS00211">
    <property type="entry name" value="ABC_TRANSPORTER_1"/>
    <property type="match status" value="1"/>
</dbReference>
<keyword evidence="2" id="KW-1003">Cell membrane</keyword>
<dbReference type="EMBL" id="MCIF01000002">
    <property type="protein sequence ID" value="RAQ97360.1"/>
    <property type="molecule type" value="Genomic_DNA"/>
</dbReference>
<dbReference type="OrthoDB" id="9778160at2"/>
<evidence type="ECO:0000256" key="4">
    <source>
        <dbReference type="ARBA" id="ARBA00022505"/>
    </source>
</evidence>
<keyword evidence="1" id="KW-0813">Transport</keyword>
<evidence type="ECO:0000256" key="6">
    <source>
        <dbReference type="ARBA" id="ARBA00022840"/>
    </source>
</evidence>
<keyword evidence="8" id="KW-0406">Ion transport</keyword>
<gene>
    <name evidence="14" type="ORF">A4R35_17620</name>
</gene>
<keyword evidence="3" id="KW-0410">Iron transport</keyword>
<dbReference type="EC" id="7.6.2.9" evidence="10"/>
<feature type="domain" description="ABC transporter" evidence="12">
    <location>
        <begin position="10"/>
        <end position="248"/>
    </location>
</feature>
<dbReference type="InterPro" id="IPR017871">
    <property type="entry name" value="ABC_transporter-like_CS"/>
</dbReference>
<dbReference type="AlphaFoldDB" id="A0A328VNG4"/>
<sequence>MLTATFEADLAGQPGRRSSSEQASHFHLQLTLHAEAGRTTVLLGESGAGKSTVLRLLAGLLRPARGQMILDGVCYFDGERDIFVPPQERPIGYVFQDYLLFPHLTVFENIAFGLRAQGLRGQEVRRRTEAAIEQMRLSGLAARRPAQLSGGQQQRVALARALVLQPRLLLLDEPLAALDVQTQREVRQELRRLLGEIGITTIFVTHNHLEALLFGDQILVLDNGQVIQQGSRRELLERPRSAYIAELVGLNFLRGHLVAREASSLCTLAINSGSHPLLVSAVLDEGEVARASDAQEVCVVIDPRSITLYRTPPEGSARNIFSGAIVQILPLSTGLGPTHDGRVRVSIEIDPTLPPLTAEITEESLQRLELHEGSQIYAGFKATEARAYL</sequence>
<dbReference type="Gene3D" id="3.40.50.300">
    <property type="entry name" value="P-loop containing nucleotide triphosphate hydrolases"/>
    <property type="match status" value="1"/>
</dbReference>
<dbReference type="SUPFAM" id="SSF52540">
    <property type="entry name" value="P-loop containing nucleoside triphosphate hydrolases"/>
    <property type="match status" value="1"/>
</dbReference>